<dbReference type="Proteomes" id="UP001432099">
    <property type="component" value="Chromosome"/>
</dbReference>
<evidence type="ECO:0000313" key="2">
    <source>
        <dbReference type="Proteomes" id="UP001432099"/>
    </source>
</evidence>
<proteinExistence type="predicted"/>
<keyword evidence="2" id="KW-1185">Reference proteome</keyword>
<gene>
    <name evidence="1" type="ORF">T23_21100</name>
</gene>
<accession>A0ABN6ZJK4</accession>
<dbReference type="RefSeq" id="WP_161831523.1">
    <property type="nucleotide sequence ID" value="NZ_AP028127.1"/>
</dbReference>
<name>A0ABN6ZJK4_9FIRM</name>
<sequence>MEIKTKHKKFKTFSDLYQFMCESHLDEINVTIKYPDKSKNNGTMPIEMVLSLKCIEEVKTIDQDLKALASSHQIDIEIAREIAETYHELNHFDDEDGTLSAQLEEIDATSEIKEEIQQLVASRLQ</sequence>
<protein>
    <submittedName>
        <fullName evidence="1">Uncharacterized protein</fullName>
    </submittedName>
</protein>
<reference evidence="1" key="1">
    <citation type="journal article" date="2024" name="Int. J. Syst. Evol. Microbiol.">
        <title>Turicibacter faecis sp. nov., isolated from faeces of heart failure mouse model.</title>
        <authorList>
            <person name="Imamura Y."/>
            <person name="Motooka D."/>
            <person name="Nakajima Y."/>
            <person name="Ito S."/>
            <person name="Kitakaze M."/>
            <person name="Iida T."/>
            <person name="Nakamura S."/>
        </authorList>
    </citation>
    <scope>NUCLEOTIDE SEQUENCE</scope>
    <source>
        <strain evidence="1">TC023</strain>
    </source>
</reference>
<organism evidence="1 2">
    <name type="scientific">Turicibacter faecis</name>
    <dbReference type="NCBI Taxonomy" id="2963365"/>
    <lineage>
        <taxon>Bacteria</taxon>
        <taxon>Bacillati</taxon>
        <taxon>Bacillota</taxon>
        <taxon>Erysipelotrichia</taxon>
        <taxon>Erysipelotrichales</taxon>
        <taxon>Turicibacteraceae</taxon>
        <taxon>Turicibacter</taxon>
    </lineage>
</organism>
<evidence type="ECO:0000313" key="1">
    <source>
        <dbReference type="EMBL" id="BEH92008.1"/>
    </source>
</evidence>
<dbReference type="EMBL" id="AP028127">
    <property type="protein sequence ID" value="BEH92008.1"/>
    <property type="molecule type" value="Genomic_DNA"/>
</dbReference>